<gene>
    <name evidence="1" type="ORF">SAMN05421803_1502</name>
</gene>
<dbReference type="OrthoDB" id="3432331at2"/>
<evidence type="ECO:0000313" key="2">
    <source>
        <dbReference type="Proteomes" id="UP000184452"/>
    </source>
</evidence>
<evidence type="ECO:0000313" key="1">
    <source>
        <dbReference type="EMBL" id="SHK96722.1"/>
    </source>
</evidence>
<name>A0A1M6WSH6_9ACTN</name>
<accession>A0A1M6WSH6</accession>
<keyword evidence="2" id="KW-1185">Reference proteome</keyword>
<reference evidence="1 2" key="1">
    <citation type="submission" date="2016-11" db="EMBL/GenBank/DDBJ databases">
        <authorList>
            <person name="Jaros S."/>
            <person name="Januszkiewicz K."/>
            <person name="Wedrychowicz H."/>
        </authorList>
    </citation>
    <scope>NUCLEOTIDE SEQUENCE [LARGE SCALE GENOMIC DNA]</scope>
    <source>
        <strain evidence="1 2">CGMCC 4.5723</strain>
    </source>
</reference>
<protein>
    <submittedName>
        <fullName evidence="1">Uncharacterized protein</fullName>
    </submittedName>
</protein>
<dbReference type="AlphaFoldDB" id="A0A1M6WSH6"/>
<dbReference type="Proteomes" id="UP000184452">
    <property type="component" value="Unassembled WGS sequence"/>
</dbReference>
<dbReference type="EMBL" id="FQZK01000050">
    <property type="protein sequence ID" value="SHK96722.1"/>
    <property type="molecule type" value="Genomic_DNA"/>
</dbReference>
<proteinExistence type="predicted"/>
<sequence>MAAAQRLVAALHERIEAGLECELHDHPLPCGNCLGMLYEQGEVAEQVRLHYASLGPDGLRLRPDLAIKRQIRAAT</sequence>
<organism evidence="1 2">
    <name type="scientific">Nocardiopsis flavescens</name>
    <dbReference type="NCBI Taxonomy" id="758803"/>
    <lineage>
        <taxon>Bacteria</taxon>
        <taxon>Bacillati</taxon>
        <taxon>Actinomycetota</taxon>
        <taxon>Actinomycetes</taxon>
        <taxon>Streptosporangiales</taxon>
        <taxon>Nocardiopsidaceae</taxon>
        <taxon>Nocardiopsis</taxon>
    </lineage>
</organism>
<dbReference type="RefSeq" id="WP_143173545.1">
    <property type="nucleotide sequence ID" value="NZ_FQZK01000050.1"/>
</dbReference>